<evidence type="ECO:0000313" key="2">
    <source>
        <dbReference type="Proteomes" id="UP001059663"/>
    </source>
</evidence>
<protein>
    <submittedName>
        <fullName evidence="1">Enoyl-CoA hydratase-related protein</fullName>
    </submittedName>
</protein>
<name>A0AC61U715_9MICO</name>
<evidence type="ECO:0000313" key="1">
    <source>
        <dbReference type="EMBL" id="UUZ45850.1"/>
    </source>
</evidence>
<proteinExistence type="predicted"/>
<accession>A0AC61U715</accession>
<reference evidence="1" key="1">
    <citation type="submission" date="2021-11" db="EMBL/GenBank/DDBJ databases">
        <title>Study of the species diversity of bacterial strains isolated from a unique natural object - Shulgan-Tash cave (Bashkiria).</title>
        <authorList>
            <person name="Sazanova A.L."/>
            <person name="Chirak E.R."/>
            <person name="Safronova V.I."/>
        </authorList>
    </citation>
    <scope>NUCLEOTIDE SEQUENCE</scope>
    <source>
        <strain evidence="1">P1</strain>
    </source>
</reference>
<organism evidence="1 2">
    <name type="scientific">Janibacter limosus</name>
    <dbReference type="NCBI Taxonomy" id="53458"/>
    <lineage>
        <taxon>Bacteria</taxon>
        <taxon>Bacillati</taxon>
        <taxon>Actinomycetota</taxon>
        <taxon>Actinomycetes</taxon>
        <taxon>Micrococcales</taxon>
        <taxon>Intrasporangiaceae</taxon>
        <taxon>Janibacter</taxon>
    </lineage>
</organism>
<sequence length="196" mass="20094">MSTRDTQRRVSVTTEGGIATVALDSPHNRNALSGLLVEQLREALEAAAADESVRAVVLTHTGGTFCAGADLSEASAAPQDDPARARADELVDLLRLIVTVPKPVVGVIDGHVRAGGMGLVAACDIVLAGPSSTFALTESRLGLAASVISLTVLPPDRSARGVADLPHRREVRCGRSGPHRAGHPSPAGPERGPGPS</sequence>
<gene>
    <name evidence="1" type="ORF">LP422_08090</name>
</gene>
<dbReference type="EMBL" id="CP087977">
    <property type="protein sequence ID" value="UUZ45850.1"/>
    <property type="molecule type" value="Genomic_DNA"/>
</dbReference>
<dbReference type="Proteomes" id="UP001059663">
    <property type="component" value="Chromosome"/>
</dbReference>